<feature type="compositionally biased region" description="Basic and acidic residues" evidence="1">
    <location>
        <begin position="129"/>
        <end position="139"/>
    </location>
</feature>
<name>A0A0C9WLU2_9AGAR</name>
<keyword evidence="2" id="KW-0472">Membrane</keyword>
<dbReference type="EMBL" id="KN838690">
    <property type="protein sequence ID" value="KIJ97534.1"/>
    <property type="molecule type" value="Genomic_DNA"/>
</dbReference>
<keyword evidence="2" id="KW-0812">Transmembrane</keyword>
<reference evidence="3 4" key="1">
    <citation type="submission" date="2014-04" db="EMBL/GenBank/DDBJ databases">
        <authorList>
            <consortium name="DOE Joint Genome Institute"/>
            <person name="Kuo A."/>
            <person name="Kohler A."/>
            <person name="Nagy L.G."/>
            <person name="Floudas D."/>
            <person name="Copeland A."/>
            <person name="Barry K.W."/>
            <person name="Cichocki N."/>
            <person name="Veneault-Fourrey C."/>
            <person name="LaButti K."/>
            <person name="Lindquist E.A."/>
            <person name="Lipzen A."/>
            <person name="Lundell T."/>
            <person name="Morin E."/>
            <person name="Murat C."/>
            <person name="Sun H."/>
            <person name="Tunlid A."/>
            <person name="Henrissat B."/>
            <person name="Grigoriev I.V."/>
            <person name="Hibbett D.S."/>
            <person name="Martin F."/>
            <person name="Nordberg H.P."/>
            <person name="Cantor M.N."/>
            <person name="Hua S.X."/>
        </authorList>
    </citation>
    <scope>NUCLEOTIDE SEQUENCE [LARGE SCALE GENOMIC DNA]</scope>
    <source>
        <strain evidence="3 4">LaAM-08-1</strain>
    </source>
</reference>
<dbReference type="STRING" id="1095629.A0A0C9WLU2"/>
<dbReference type="AlphaFoldDB" id="A0A0C9WLU2"/>
<evidence type="ECO:0000313" key="3">
    <source>
        <dbReference type="EMBL" id="KIJ97534.1"/>
    </source>
</evidence>
<sequence>MLTAVPQALRKMRIISVPLTRPRHPPATDKNAKRVLTYYQFQISAPKPASAGTSRSSGWLPEEGIANWITKKAANTWAGFGKAKGGWKLKTYQMGERLVDRMDFEELALKSIDPSLGPSIKHPGGGHALEGKGKGKGKEFIAPSASEQGDDSLVIPLLYPPSQTSSSAALVHLRQYVERRMPRHRKGFYTWMILAPFTAPFMIIPIIPNLPFFFCVWRSWSHYRAYKSSQYLQNLLDNNVIVPEGSEVLDGLYKEFSSASPSRTSTSTASSDTSSSDAEPTSLSDTNPNSSSPPSNSSPASNPSSPASSTSSSPNPDPDSNPPNHEHQHTLLLTRDAVPLILAKFGLKESAAGADLYRAVEQARVRVESGRLEL</sequence>
<dbReference type="Pfam" id="PF10173">
    <property type="entry name" value="Mit_KHE1"/>
    <property type="match status" value="1"/>
</dbReference>
<dbReference type="GO" id="GO:0006813">
    <property type="term" value="P:potassium ion transport"/>
    <property type="evidence" value="ECO:0007669"/>
    <property type="project" value="TreeGrafter"/>
</dbReference>
<protein>
    <recommendedName>
        <fullName evidence="5">Mitochondrial K+-H+ exchange-related-domain-containing protein</fullName>
    </recommendedName>
</protein>
<feature type="region of interest" description="Disordered" evidence="1">
    <location>
        <begin position="257"/>
        <end position="327"/>
    </location>
</feature>
<feature type="region of interest" description="Disordered" evidence="1">
    <location>
        <begin position="120"/>
        <end position="142"/>
    </location>
</feature>
<feature type="transmembrane region" description="Helical" evidence="2">
    <location>
        <begin position="188"/>
        <end position="207"/>
    </location>
</feature>
<dbReference type="Proteomes" id="UP000054477">
    <property type="component" value="Unassembled WGS sequence"/>
</dbReference>
<feature type="compositionally biased region" description="Low complexity" evidence="1">
    <location>
        <begin position="257"/>
        <end position="314"/>
    </location>
</feature>
<dbReference type="InterPro" id="IPR018786">
    <property type="entry name" value="Mit_KHE1"/>
</dbReference>
<accession>A0A0C9WLU2</accession>
<evidence type="ECO:0000313" key="4">
    <source>
        <dbReference type="Proteomes" id="UP000054477"/>
    </source>
</evidence>
<dbReference type="HOGENOM" id="CLU_043838_1_0_1"/>
<proteinExistence type="predicted"/>
<evidence type="ECO:0000256" key="2">
    <source>
        <dbReference type="SAM" id="Phobius"/>
    </source>
</evidence>
<keyword evidence="2" id="KW-1133">Transmembrane helix</keyword>
<dbReference type="OrthoDB" id="5562676at2759"/>
<dbReference type="PANTHER" id="PTHR28062">
    <property type="entry name" value="K+-H+ EXCHANGE-LIKE PROTEIN"/>
    <property type="match status" value="1"/>
</dbReference>
<keyword evidence="4" id="KW-1185">Reference proteome</keyword>
<gene>
    <name evidence="3" type="ORF">K443DRAFT_105542</name>
</gene>
<dbReference type="GO" id="GO:1902600">
    <property type="term" value="P:proton transmembrane transport"/>
    <property type="evidence" value="ECO:0007669"/>
    <property type="project" value="TreeGrafter"/>
</dbReference>
<dbReference type="PANTHER" id="PTHR28062:SF1">
    <property type="entry name" value="TRANSMEMBRANE PROTEIN"/>
    <property type="match status" value="1"/>
</dbReference>
<dbReference type="GO" id="GO:0005743">
    <property type="term" value="C:mitochondrial inner membrane"/>
    <property type="evidence" value="ECO:0007669"/>
    <property type="project" value="TreeGrafter"/>
</dbReference>
<organism evidence="3 4">
    <name type="scientific">Laccaria amethystina LaAM-08-1</name>
    <dbReference type="NCBI Taxonomy" id="1095629"/>
    <lineage>
        <taxon>Eukaryota</taxon>
        <taxon>Fungi</taxon>
        <taxon>Dikarya</taxon>
        <taxon>Basidiomycota</taxon>
        <taxon>Agaricomycotina</taxon>
        <taxon>Agaricomycetes</taxon>
        <taxon>Agaricomycetidae</taxon>
        <taxon>Agaricales</taxon>
        <taxon>Agaricineae</taxon>
        <taxon>Hydnangiaceae</taxon>
        <taxon>Laccaria</taxon>
    </lineage>
</organism>
<reference evidence="4" key="2">
    <citation type="submission" date="2015-01" db="EMBL/GenBank/DDBJ databases">
        <title>Evolutionary Origins and Diversification of the Mycorrhizal Mutualists.</title>
        <authorList>
            <consortium name="DOE Joint Genome Institute"/>
            <consortium name="Mycorrhizal Genomics Consortium"/>
            <person name="Kohler A."/>
            <person name="Kuo A."/>
            <person name="Nagy L.G."/>
            <person name="Floudas D."/>
            <person name="Copeland A."/>
            <person name="Barry K.W."/>
            <person name="Cichocki N."/>
            <person name="Veneault-Fourrey C."/>
            <person name="LaButti K."/>
            <person name="Lindquist E.A."/>
            <person name="Lipzen A."/>
            <person name="Lundell T."/>
            <person name="Morin E."/>
            <person name="Murat C."/>
            <person name="Riley R."/>
            <person name="Ohm R."/>
            <person name="Sun H."/>
            <person name="Tunlid A."/>
            <person name="Henrissat B."/>
            <person name="Grigoriev I.V."/>
            <person name="Hibbett D.S."/>
            <person name="Martin F."/>
        </authorList>
    </citation>
    <scope>NUCLEOTIDE SEQUENCE [LARGE SCALE GENOMIC DNA]</scope>
    <source>
        <strain evidence="4">LaAM-08-1</strain>
    </source>
</reference>
<evidence type="ECO:0000256" key="1">
    <source>
        <dbReference type="SAM" id="MobiDB-lite"/>
    </source>
</evidence>
<evidence type="ECO:0008006" key="5">
    <source>
        <dbReference type="Google" id="ProtNLM"/>
    </source>
</evidence>